<feature type="region of interest" description="Disordered" evidence="1">
    <location>
        <begin position="41"/>
        <end position="62"/>
    </location>
</feature>
<protein>
    <recommendedName>
        <fullName evidence="4">HNH endonuclease</fullName>
    </recommendedName>
</protein>
<comment type="caution">
    <text evidence="2">The sequence shown here is derived from an EMBL/GenBank/DDBJ whole genome shotgun (WGS) entry which is preliminary data.</text>
</comment>
<sequence length="135" mass="15774">MPTKICACCGQPFTTRPQVRDQAFCSAPACQRERRLRWNREKRQSDPDYRDNQSRSQRAWLDRNPDYWRTYRNQSAKNNSPQSSTTTVATDTPLSGLYWIKFRQDPSAKSDVWIAEITPACSECRCKEDACKERT</sequence>
<evidence type="ECO:0000256" key="1">
    <source>
        <dbReference type="SAM" id="MobiDB-lite"/>
    </source>
</evidence>
<proteinExistence type="predicted"/>
<keyword evidence="3" id="KW-1185">Reference proteome</keyword>
<gene>
    <name evidence="2" type="ORF">ACFQU0_01840</name>
</gene>
<organism evidence="2 3">
    <name type="scientific">Hydrogenophaga defluvii</name>
    <dbReference type="NCBI Taxonomy" id="249410"/>
    <lineage>
        <taxon>Bacteria</taxon>
        <taxon>Pseudomonadati</taxon>
        <taxon>Pseudomonadota</taxon>
        <taxon>Betaproteobacteria</taxon>
        <taxon>Burkholderiales</taxon>
        <taxon>Comamonadaceae</taxon>
        <taxon>Hydrogenophaga</taxon>
    </lineage>
</organism>
<accession>A0ABW2S7F0</accession>
<evidence type="ECO:0000313" key="3">
    <source>
        <dbReference type="Proteomes" id="UP001596457"/>
    </source>
</evidence>
<dbReference type="EMBL" id="JBHTBZ010000005">
    <property type="protein sequence ID" value="MFC7459165.1"/>
    <property type="molecule type" value="Genomic_DNA"/>
</dbReference>
<reference evidence="3" key="1">
    <citation type="journal article" date="2019" name="Int. J. Syst. Evol. Microbiol.">
        <title>The Global Catalogue of Microorganisms (GCM) 10K type strain sequencing project: providing services to taxonomists for standard genome sequencing and annotation.</title>
        <authorList>
            <consortium name="The Broad Institute Genomics Platform"/>
            <consortium name="The Broad Institute Genome Sequencing Center for Infectious Disease"/>
            <person name="Wu L."/>
            <person name="Ma J."/>
        </authorList>
    </citation>
    <scope>NUCLEOTIDE SEQUENCE [LARGE SCALE GENOMIC DNA]</scope>
    <source>
        <strain evidence="3">CCUG 53903</strain>
    </source>
</reference>
<evidence type="ECO:0000313" key="2">
    <source>
        <dbReference type="EMBL" id="MFC7459165.1"/>
    </source>
</evidence>
<feature type="compositionally biased region" description="Basic and acidic residues" evidence="1">
    <location>
        <begin position="41"/>
        <end position="53"/>
    </location>
</feature>
<evidence type="ECO:0008006" key="4">
    <source>
        <dbReference type="Google" id="ProtNLM"/>
    </source>
</evidence>
<dbReference type="RefSeq" id="WP_382198299.1">
    <property type="nucleotide sequence ID" value="NZ_JBHTBZ010000005.1"/>
</dbReference>
<dbReference type="Proteomes" id="UP001596457">
    <property type="component" value="Unassembled WGS sequence"/>
</dbReference>
<name>A0ABW2S7F0_9BURK</name>